<reference evidence="1 2" key="1">
    <citation type="submission" date="2017-01" db="EMBL/GenBank/DDBJ databases">
        <title>Complete Genome Sequence of Vibrio Parahaemolyticus Bacteriophage pTD1.</title>
        <authorList>
            <person name="Midorikawa Y."/>
            <person name="Sano M."/>
        </authorList>
    </citation>
    <scope>NUCLEOTIDE SEQUENCE [LARGE SCALE GENOMIC DNA]</scope>
    <source>
        <strain evidence="1">PTD1</strain>
    </source>
</reference>
<dbReference type="Pfam" id="PF24302">
    <property type="entry name" value="DUF7484"/>
    <property type="match status" value="1"/>
</dbReference>
<organism evidence="1 2">
    <name type="scientific">Vibrio phage pTD1</name>
    <dbReference type="NCBI Taxonomy" id="1938577"/>
    <lineage>
        <taxon>Viruses</taxon>
        <taxon>Duplodnaviria</taxon>
        <taxon>Heunggongvirae</taxon>
        <taxon>Uroviricota</taxon>
        <taxon>Caudoviricetes</taxon>
        <taxon>Chimalliviridae</taxon>
        <taxon>Gorgonvirinae</taxon>
        <taxon>Tidunavirus</taxon>
        <taxon>Tidunavirus pTD1</taxon>
    </lineage>
</organism>
<evidence type="ECO:0000313" key="2">
    <source>
        <dbReference type="Proteomes" id="UP000221243"/>
    </source>
</evidence>
<name>A0A1Q2U327_9CAUD</name>
<accession>A0A1Q2U327</accession>
<evidence type="ECO:0000313" key="1">
    <source>
        <dbReference type="EMBL" id="BAW98362.1"/>
    </source>
</evidence>
<dbReference type="Proteomes" id="UP000221243">
    <property type="component" value="Segment"/>
</dbReference>
<dbReference type="InterPro" id="IPR055907">
    <property type="entry name" value="DUF7484"/>
</dbReference>
<sequence>MNCVDYAINEVVEGGDISSYVLELAFANPNQNVVDNWLQDPLNYSVEQGLRERVIHGVVLKRCNIQGGITELLDLTGSSIIDLGQSKLQVQVPDFITGGRKIVSVAEVYQGSIGASSGVLSMAAQNVGCGEGTLNDMMAGMVNGMRSNRSIPQTFTNIQVVGNNTFIIHNCPAGIFSMTARVILESDDNLSHINPRAYPYFAHLVELATKAHIYKHVRNKINEGVVRGGVNLDSVRDEVYGYQDAWKDYNEYFENEWLKYMSYSDVNRKAEAIRKSVPRRM</sequence>
<dbReference type="OrthoDB" id="6796at10239"/>
<proteinExistence type="predicted"/>
<keyword evidence="2" id="KW-1185">Reference proteome</keyword>
<dbReference type="KEGG" id="vg:40075169"/>
<dbReference type="RefSeq" id="YP_009599440.1">
    <property type="nucleotide sequence ID" value="NC_041916.1"/>
</dbReference>
<protein>
    <submittedName>
        <fullName evidence="1">Phage protein</fullName>
    </submittedName>
</protein>
<dbReference type="EMBL" id="AP017972">
    <property type="protein sequence ID" value="BAW98362.1"/>
    <property type="molecule type" value="Genomic_DNA"/>
</dbReference>
<dbReference type="GeneID" id="40075169"/>